<organism evidence="1 2">
    <name type="scientific">Pistacia atlantica</name>
    <dbReference type="NCBI Taxonomy" id="434234"/>
    <lineage>
        <taxon>Eukaryota</taxon>
        <taxon>Viridiplantae</taxon>
        <taxon>Streptophyta</taxon>
        <taxon>Embryophyta</taxon>
        <taxon>Tracheophyta</taxon>
        <taxon>Spermatophyta</taxon>
        <taxon>Magnoliopsida</taxon>
        <taxon>eudicotyledons</taxon>
        <taxon>Gunneridae</taxon>
        <taxon>Pentapetalae</taxon>
        <taxon>rosids</taxon>
        <taxon>malvids</taxon>
        <taxon>Sapindales</taxon>
        <taxon>Anacardiaceae</taxon>
        <taxon>Pistacia</taxon>
    </lineage>
</organism>
<dbReference type="Proteomes" id="UP001164250">
    <property type="component" value="Chromosome 8"/>
</dbReference>
<comment type="caution">
    <text evidence="1">The sequence shown here is derived from an EMBL/GenBank/DDBJ whole genome shotgun (WGS) entry which is preliminary data.</text>
</comment>
<proteinExistence type="predicted"/>
<gene>
    <name evidence="1" type="ORF">Patl1_14773</name>
</gene>
<protein>
    <submittedName>
        <fullName evidence="1">Uncharacterized protein</fullName>
    </submittedName>
</protein>
<dbReference type="EMBL" id="CM047904">
    <property type="protein sequence ID" value="KAJ0091424.1"/>
    <property type="molecule type" value="Genomic_DNA"/>
</dbReference>
<reference evidence="2" key="1">
    <citation type="journal article" date="2023" name="G3 (Bethesda)">
        <title>Genome assembly and association tests identify interacting loci associated with vigor, precocity, and sex in interspecific pistachio rootstocks.</title>
        <authorList>
            <person name="Palmer W."/>
            <person name="Jacygrad E."/>
            <person name="Sagayaradj S."/>
            <person name="Cavanaugh K."/>
            <person name="Han R."/>
            <person name="Bertier L."/>
            <person name="Beede B."/>
            <person name="Kafkas S."/>
            <person name="Golino D."/>
            <person name="Preece J."/>
            <person name="Michelmore R."/>
        </authorList>
    </citation>
    <scope>NUCLEOTIDE SEQUENCE [LARGE SCALE GENOMIC DNA]</scope>
</reference>
<name>A0ACC1AXQ4_9ROSI</name>
<keyword evidence="2" id="KW-1185">Reference proteome</keyword>
<evidence type="ECO:0000313" key="2">
    <source>
        <dbReference type="Proteomes" id="UP001164250"/>
    </source>
</evidence>
<sequence length="158" mass="18197">MATITKDDQQNDPNYDLKEDDNEDNEDEDKDKDGKLLLSQEDVNNFMAKLLFKRNRQFIGHRLHPTAVAIKIEGQVFPLTTTTSTQTTAITPSRTIRTTAITKDDQQSHLKYDLKDDNEDEDKDDKNSRTSLDALWIRLIDRVDGFVVNKKMQTSHSL</sequence>
<evidence type="ECO:0000313" key="1">
    <source>
        <dbReference type="EMBL" id="KAJ0091424.1"/>
    </source>
</evidence>
<accession>A0ACC1AXQ4</accession>